<proteinExistence type="predicted"/>
<accession>A0A4U8UNN1</accession>
<evidence type="ECO:0000313" key="2">
    <source>
        <dbReference type="Proteomes" id="UP000298663"/>
    </source>
</evidence>
<gene>
    <name evidence="1" type="ORF">L596_002222</name>
</gene>
<dbReference type="EMBL" id="AZBU02000001">
    <property type="protein sequence ID" value="TMS34684.1"/>
    <property type="molecule type" value="Genomic_DNA"/>
</dbReference>
<protein>
    <submittedName>
        <fullName evidence="1">Uncharacterized protein</fullName>
    </submittedName>
</protein>
<sequence>MPPLDSASTKVRQKLYSNSCKNSLFSNRSLLASLYLSPSWMNFIPLAQHLAGSSLGEEAARREPEAKVVRVRSARGDPTSISSFLWIFFVSPMWKP</sequence>
<reference evidence="1 2" key="2">
    <citation type="journal article" date="2019" name="G3 (Bethesda)">
        <title>Hybrid Assembly of the Genome of the Entomopathogenic Nematode Steinernema carpocapsae Identifies the X-Chromosome.</title>
        <authorList>
            <person name="Serra L."/>
            <person name="Macchietto M."/>
            <person name="Macias-Munoz A."/>
            <person name="McGill C.J."/>
            <person name="Rodriguez I.M."/>
            <person name="Rodriguez B."/>
            <person name="Murad R."/>
            <person name="Mortazavi A."/>
        </authorList>
    </citation>
    <scope>NUCLEOTIDE SEQUENCE [LARGE SCALE GENOMIC DNA]</scope>
    <source>
        <strain evidence="1 2">ALL</strain>
    </source>
</reference>
<name>A0A4U8UNN1_STECR</name>
<organism evidence="1 2">
    <name type="scientific">Steinernema carpocapsae</name>
    <name type="common">Entomopathogenic nematode</name>
    <dbReference type="NCBI Taxonomy" id="34508"/>
    <lineage>
        <taxon>Eukaryota</taxon>
        <taxon>Metazoa</taxon>
        <taxon>Ecdysozoa</taxon>
        <taxon>Nematoda</taxon>
        <taxon>Chromadorea</taxon>
        <taxon>Rhabditida</taxon>
        <taxon>Tylenchina</taxon>
        <taxon>Panagrolaimomorpha</taxon>
        <taxon>Strongyloidoidea</taxon>
        <taxon>Steinernematidae</taxon>
        <taxon>Steinernema</taxon>
    </lineage>
</organism>
<dbReference type="AlphaFoldDB" id="A0A4U8UNN1"/>
<reference evidence="1 2" key="1">
    <citation type="journal article" date="2015" name="Genome Biol.">
        <title>Comparative genomics of Steinernema reveals deeply conserved gene regulatory networks.</title>
        <authorList>
            <person name="Dillman A.R."/>
            <person name="Macchietto M."/>
            <person name="Porter C.F."/>
            <person name="Rogers A."/>
            <person name="Williams B."/>
            <person name="Antoshechkin I."/>
            <person name="Lee M.M."/>
            <person name="Goodwin Z."/>
            <person name="Lu X."/>
            <person name="Lewis E.E."/>
            <person name="Goodrich-Blair H."/>
            <person name="Stock S.P."/>
            <person name="Adams B.J."/>
            <person name="Sternberg P.W."/>
            <person name="Mortazavi A."/>
        </authorList>
    </citation>
    <scope>NUCLEOTIDE SEQUENCE [LARGE SCALE GENOMIC DNA]</scope>
    <source>
        <strain evidence="1 2">ALL</strain>
    </source>
</reference>
<evidence type="ECO:0000313" key="1">
    <source>
        <dbReference type="EMBL" id="TMS34684.1"/>
    </source>
</evidence>
<dbReference type="Proteomes" id="UP000298663">
    <property type="component" value="Unassembled WGS sequence"/>
</dbReference>
<keyword evidence="2" id="KW-1185">Reference proteome</keyword>
<comment type="caution">
    <text evidence="1">The sequence shown here is derived from an EMBL/GenBank/DDBJ whole genome shotgun (WGS) entry which is preliminary data.</text>
</comment>